<feature type="domain" description="G5" evidence="5">
    <location>
        <begin position="230"/>
        <end position="311"/>
    </location>
</feature>
<dbReference type="Gene3D" id="1.10.530.10">
    <property type="match status" value="1"/>
</dbReference>
<dbReference type="Pfam" id="PF07501">
    <property type="entry name" value="G5"/>
    <property type="match status" value="1"/>
</dbReference>
<dbReference type="Pfam" id="PF03990">
    <property type="entry name" value="DUF348"/>
    <property type="match status" value="3"/>
</dbReference>
<evidence type="ECO:0000256" key="2">
    <source>
        <dbReference type="ARBA" id="ARBA00022729"/>
    </source>
</evidence>
<name>A0ABP6V9V7_9ACTN</name>
<reference evidence="7" key="1">
    <citation type="journal article" date="2019" name="Int. J. Syst. Evol. Microbiol.">
        <title>The Global Catalogue of Microorganisms (GCM) 10K type strain sequencing project: providing services to taxonomists for standard genome sequencing and annotation.</title>
        <authorList>
            <consortium name="The Broad Institute Genomics Platform"/>
            <consortium name="The Broad Institute Genome Sequencing Center for Infectious Disease"/>
            <person name="Wu L."/>
            <person name="Ma J."/>
        </authorList>
    </citation>
    <scope>NUCLEOTIDE SEQUENCE [LARGE SCALE GENOMIC DNA]</scope>
    <source>
        <strain evidence="7">JCM 17460</strain>
    </source>
</reference>
<protein>
    <submittedName>
        <fullName evidence="6">Resuscitation-promoting factor</fullName>
    </submittedName>
</protein>
<keyword evidence="3" id="KW-0378">Hydrolase</keyword>
<feature type="transmembrane region" description="Helical" evidence="4">
    <location>
        <begin position="30"/>
        <end position="49"/>
    </location>
</feature>
<dbReference type="InterPro" id="IPR010618">
    <property type="entry name" value="RPF"/>
</dbReference>
<evidence type="ECO:0000259" key="5">
    <source>
        <dbReference type="PROSITE" id="PS51109"/>
    </source>
</evidence>
<keyword evidence="4" id="KW-0472">Membrane</keyword>
<dbReference type="InterPro" id="IPR007137">
    <property type="entry name" value="DUF348"/>
</dbReference>
<gene>
    <name evidence="6" type="ORF">GCM10022263_20330</name>
</gene>
<keyword evidence="4" id="KW-1133">Transmembrane helix</keyword>
<proteinExistence type="inferred from homology"/>
<dbReference type="InterPro" id="IPR011098">
    <property type="entry name" value="G5_dom"/>
</dbReference>
<comment type="caution">
    <text evidence="6">The sequence shown here is derived from an EMBL/GenBank/DDBJ whole genome shotgun (WGS) entry which is preliminary data.</text>
</comment>
<evidence type="ECO:0000313" key="7">
    <source>
        <dbReference type="Proteomes" id="UP001500301"/>
    </source>
</evidence>
<accession>A0ABP6V9V7</accession>
<dbReference type="EMBL" id="BAABBB010000009">
    <property type="protein sequence ID" value="GAA3531666.1"/>
    <property type="molecule type" value="Genomic_DNA"/>
</dbReference>
<keyword evidence="4" id="KW-0812">Transmembrane</keyword>
<dbReference type="CDD" id="cd13925">
    <property type="entry name" value="RPF"/>
    <property type="match status" value="1"/>
</dbReference>
<dbReference type="Proteomes" id="UP001500301">
    <property type="component" value="Unassembled WGS sequence"/>
</dbReference>
<evidence type="ECO:0000313" key="6">
    <source>
        <dbReference type="EMBL" id="GAA3531666.1"/>
    </source>
</evidence>
<evidence type="ECO:0000256" key="1">
    <source>
        <dbReference type="ARBA" id="ARBA00010830"/>
    </source>
</evidence>
<organism evidence="6 7">
    <name type="scientific">Nocardioides daeguensis</name>
    <dbReference type="NCBI Taxonomy" id="908359"/>
    <lineage>
        <taxon>Bacteria</taxon>
        <taxon>Bacillati</taxon>
        <taxon>Actinomycetota</taxon>
        <taxon>Actinomycetes</taxon>
        <taxon>Propionibacteriales</taxon>
        <taxon>Nocardioidaceae</taxon>
        <taxon>Nocardioides</taxon>
    </lineage>
</organism>
<dbReference type="PROSITE" id="PS51109">
    <property type="entry name" value="G5"/>
    <property type="match status" value="1"/>
</dbReference>
<sequence>MRPAHPTLAQPAKGQALKTTFLGLVHSRKALVVTVAAVLVAVSAVTWGYSSMTTEVRLSVDGKERTVSTMGDTVGDVLREEGLEVSARDIVQPSTDSKLEAGDRIAVRYSRPVELTVDGVTSTHWVTATDVDGALREIGAAIGTGFDSAYADSRLSTSRGADISRGGAQIDVVTPKELTFALAGQAPVTREVTALTVEDALAEVGVELDEHDKVRPARDTELADGDKIVFTDIEKRERSVSGEAVPAPVRKVSDDTLYQGQTKVVTEGVPGTRDVTYKVTVRNGEVVRRVVLTATVTSQPTAEVVKVGTKPVIESGNTVWDRLAQCEAGGNWHINTGNGYYGGLQFNIGTWRANGGTGYPHQASREEQIRIATRVRDASGGYGAWPGCAAKLGLPR</sequence>
<keyword evidence="2" id="KW-0732">Signal</keyword>
<dbReference type="Gene3D" id="2.20.230.10">
    <property type="entry name" value="Resuscitation-promoting factor rpfb"/>
    <property type="match status" value="1"/>
</dbReference>
<comment type="similarity">
    <text evidence="1">Belongs to the transglycosylase family. Rpf subfamily.</text>
</comment>
<evidence type="ECO:0000256" key="3">
    <source>
        <dbReference type="ARBA" id="ARBA00022801"/>
    </source>
</evidence>
<dbReference type="InterPro" id="IPR023346">
    <property type="entry name" value="Lysozyme-like_dom_sf"/>
</dbReference>
<evidence type="ECO:0000256" key="4">
    <source>
        <dbReference type="SAM" id="Phobius"/>
    </source>
</evidence>
<keyword evidence="7" id="KW-1185">Reference proteome</keyword>
<dbReference type="SMART" id="SM01208">
    <property type="entry name" value="G5"/>
    <property type="match status" value="1"/>
</dbReference>
<dbReference type="RefSeq" id="WP_308167166.1">
    <property type="nucleotide sequence ID" value="NZ_BAABBB010000009.1"/>
</dbReference>
<dbReference type="SUPFAM" id="SSF53955">
    <property type="entry name" value="Lysozyme-like"/>
    <property type="match status" value="1"/>
</dbReference>
<dbReference type="Pfam" id="PF06737">
    <property type="entry name" value="Transglycosylas"/>
    <property type="match status" value="1"/>
</dbReference>